<keyword evidence="3" id="KW-1185">Reference proteome</keyword>
<dbReference type="EMBL" id="CP004006">
    <property type="protein sequence ID" value="AHE66039.1"/>
    <property type="molecule type" value="Genomic_DNA"/>
</dbReference>
<dbReference type="InterPro" id="IPR036891">
    <property type="entry name" value="Signal_recog_part_SRP54_M_sf"/>
</dbReference>
<evidence type="ECO:0000259" key="1">
    <source>
        <dbReference type="Pfam" id="PF02978"/>
    </source>
</evidence>
<dbReference type="GO" id="GO:0005525">
    <property type="term" value="F:GTP binding"/>
    <property type="evidence" value="ECO:0007669"/>
    <property type="project" value="InterPro"/>
</dbReference>
<protein>
    <submittedName>
        <fullName evidence="2">Signal recognition particle GTPase</fullName>
    </submittedName>
</protein>
<dbReference type="Proteomes" id="UP000018838">
    <property type="component" value="Chromosome"/>
</dbReference>
<gene>
    <name evidence="2" type="ORF">Loa_00462</name>
</gene>
<dbReference type="GO" id="GO:0003924">
    <property type="term" value="F:GTPase activity"/>
    <property type="evidence" value="ECO:0007669"/>
    <property type="project" value="InterPro"/>
</dbReference>
<feature type="domain" description="Signal recognition particle SRP54 subunit M-domain" evidence="1">
    <location>
        <begin position="1"/>
        <end position="87"/>
    </location>
</feature>
<dbReference type="PANTHER" id="PTHR11564">
    <property type="entry name" value="SIGNAL RECOGNITION PARTICLE 54K PROTEIN SRP54"/>
    <property type="match status" value="1"/>
</dbReference>
<dbReference type="eggNOG" id="COG0541">
    <property type="taxonomic scope" value="Bacteria"/>
</dbReference>
<dbReference type="InterPro" id="IPR004125">
    <property type="entry name" value="Signal_recog_particle_SRP54_M"/>
</dbReference>
<dbReference type="InterPro" id="IPR022941">
    <property type="entry name" value="SRP54"/>
</dbReference>
<dbReference type="GO" id="GO:0048500">
    <property type="term" value="C:signal recognition particle"/>
    <property type="evidence" value="ECO:0007669"/>
    <property type="project" value="InterPro"/>
</dbReference>
<dbReference type="PATRIC" id="fig|1268635.3.peg.453"/>
<dbReference type="PANTHER" id="PTHR11564:SF5">
    <property type="entry name" value="SIGNAL RECOGNITION PARTICLE SUBUNIT SRP54"/>
    <property type="match status" value="1"/>
</dbReference>
<dbReference type="Gene3D" id="1.10.260.30">
    <property type="entry name" value="Signal recognition particle, SRP54 subunit, M-domain"/>
    <property type="match status" value="1"/>
</dbReference>
<dbReference type="SUPFAM" id="SSF47446">
    <property type="entry name" value="Signal peptide-binding domain"/>
    <property type="match status" value="1"/>
</dbReference>
<dbReference type="GO" id="GO:0008312">
    <property type="term" value="F:7S RNA binding"/>
    <property type="evidence" value="ECO:0007669"/>
    <property type="project" value="InterPro"/>
</dbReference>
<dbReference type="Pfam" id="PF02978">
    <property type="entry name" value="SRP_SPB"/>
    <property type="match status" value="1"/>
</dbReference>
<reference evidence="2 3" key="1">
    <citation type="journal article" date="2013" name="Int. J. Med. Microbiol.">
        <title>Legionella oakridgensis ATCC 33761 genome sequence and phenotypic characterization reveals its replication capacity in amoebae.</title>
        <authorList>
            <person name="Brzuszkiewicz E."/>
            <person name="Schulz T."/>
            <person name="Rydzewski K."/>
            <person name="Daniel R."/>
            <person name="Gillmaier N."/>
            <person name="Dittmann C."/>
            <person name="Holland G."/>
            <person name="Schunder E."/>
            <person name="Lautner M."/>
            <person name="Eisenreich W."/>
            <person name="Luck C."/>
            <person name="Heuner K."/>
        </authorList>
    </citation>
    <scope>NUCLEOTIDE SEQUENCE [LARGE SCALE GENOMIC DNA]</scope>
    <source>
        <strain>OR-10</strain>
        <strain evidence="3">ATCC 33761</strain>
    </source>
</reference>
<evidence type="ECO:0000313" key="3">
    <source>
        <dbReference type="Proteomes" id="UP000018838"/>
    </source>
</evidence>
<name>W0BC90_9GAMM</name>
<dbReference type="STRING" id="1268635.Loa_00462"/>
<dbReference type="KEGG" id="lok:Loa_00462"/>
<dbReference type="HOGENOM" id="CLU_2070152_0_0_6"/>
<sequence>MNKMGGISGMMSKLPGMNQLPQQAVGQVNDKALAQTIAIINSMTMKERRVPKLIVGSRKKRIAQGSGTQIQDVNRLLKQFSQMQKMMKKFTKPGGIKQMMRGMGGMAGMKGMFPDDFN</sequence>
<accession>W0BC90</accession>
<proteinExistence type="predicted"/>
<dbReference type="GO" id="GO:0006614">
    <property type="term" value="P:SRP-dependent cotranslational protein targeting to membrane"/>
    <property type="evidence" value="ECO:0007669"/>
    <property type="project" value="InterPro"/>
</dbReference>
<evidence type="ECO:0000313" key="2">
    <source>
        <dbReference type="EMBL" id="AHE66039.1"/>
    </source>
</evidence>
<dbReference type="AlphaFoldDB" id="W0BC90"/>
<organism evidence="2 3">
    <name type="scientific">Legionella oakridgensis ATCC 33761 = DSM 21215</name>
    <dbReference type="NCBI Taxonomy" id="1268635"/>
    <lineage>
        <taxon>Bacteria</taxon>
        <taxon>Pseudomonadati</taxon>
        <taxon>Pseudomonadota</taxon>
        <taxon>Gammaproteobacteria</taxon>
        <taxon>Legionellales</taxon>
        <taxon>Legionellaceae</taxon>
        <taxon>Legionella</taxon>
    </lineage>
</organism>